<comment type="caution">
    <text evidence="2">The sequence shown here is derived from an EMBL/GenBank/DDBJ whole genome shotgun (WGS) entry which is preliminary data.</text>
</comment>
<reference evidence="2 3" key="1">
    <citation type="journal article" date="2021" name="bioRxiv">
        <title>Chromosome-scale and haplotype-resolved genome assembly of a tetraploid potato cultivar.</title>
        <authorList>
            <person name="Sun H."/>
            <person name="Jiao W.-B."/>
            <person name="Krause K."/>
            <person name="Campoy J.A."/>
            <person name="Goel M."/>
            <person name="Folz-Donahue K."/>
            <person name="Kukat C."/>
            <person name="Huettel B."/>
            <person name="Schneeberger K."/>
        </authorList>
    </citation>
    <scope>NUCLEOTIDE SEQUENCE [LARGE SCALE GENOMIC DNA]</scope>
    <source>
        <strain evidence="2">SolTubOtavaFocal</strain>
        <tissue evidence="2">Leaves</tissue>
    </source>
</reference>
<organism evidence="2 3">
    <name type="scientific">Solanum tuberosum</name>
    <name type="common">Potato</name>
    <dbReference type="NCBI Taxonomy" id="4113"/>
    <lineage>
        <taxon>Eukaryota</taxon>
        <taxon>Viridiplantae</taxon>
        <taxon>Streptophyta</taxon>
        <taxon>Embryophyta</taxon>
        <taxon>Tracheophyta</taxon>
        <taxon>Spermatophyta</taxon>
        <taxon>Magnoliopsida</taxon>
        <taxon>eudicotyledons</taxon>
        <taxon>Gunneridae</taxon>
        <taxon>Pentapetalae</taxon>
        <taxon>asterids</taxon>
        <taxon>lamiids</taxon>
        <taxon>Solanales</taxon>
        <taxon>Solanaceae</taxon>
        <taxon>Solanoideae</taxon>
        <taxon>Solaneae</taxon>
        <taxon>Solanum</taxon>
    </lineage>
</organism>
<evidence type="ECO:0000256" key="1">
    <source>
        <dbReference type="SAM" id="MobiDB-lite"/>
    </source>
</evidence>
<dbReference type="Proteomes" id="UP000826656">
    <property type="component" value="Unassembled WGS sequence"/>
</dbReference>
<dbReference type="EMBL" id="JAIVGD010000001">
    <property type="protein sequence ID" value="KAH0781464.1"/>
    <property type="molecule type" value="Genomic_DNA"/>
</dbReference>
<evidence type="ECO:0000313" key="2">
    <source>
        <dbReference type="EMBL" id="KAH0781464.1"/>
    </source>
</evidence>
<evidence type="ECO:0000313" key="3">
    <source>
        <dbReference type="Proteomes" id="UP000826656"/>
    </source>
</evidence>
<gene>
    <name evidence="2" type="ORF">KY290_001062</name>
</gene>
<proteinExistence type="predicted"/>
<feature type="region of interest" description="Disordered" evidence="1">
    <location>
        <begin position="198"/>
        <end position="225"/>
    </location>
</feature>
<accession>A0ABQ7WL38</accession>
<protein>
    <submittedName>
        <fullName evidence="2">Uncharacterized protein</fullName>
    </submittedName>
</protein>
<name>A0ABQ7WL38_SOLTU</name>
<sequence length="225" mass="26301">MIIVLYLKALRKKVNCLIDNNDMVPPENSKMASMKENLPTQHVEELICREHDPRDNASEEVNEVIMEEHELANSTKIEQDKIDHMWDIILKRSFQNKTNRSKHSLPPHIETKSYARLRHEMRKKGKQVDAFQQDVIDQFDQFKKQQERGEISLNDDDIFVKVLGTEKNGYLLAYGPGKSISEYFGGRPTKAHLLKQLESTRKESNERVEEVKKGSKGRNEERNRQ</sequence>
<keyword evidence="3" id="KW-1185">Reference proteome</keyword>